<reference evidence="1 2" key="1">
    <citation type="submission" date="2019-06" db="EMBL/GenBank/DDBJ databases">
        <title>Sequencing the genomes of 1000 actinobacteria strains.</title>
        <authorList>
            <person name="Klenk H.-P."/>
        </authorList>
    </citation>
    <scope>NUCLEOTIDE SEQUENCE [LARGE SCALE GENOMIC DNA]</scope>
    <source>
        <strain evidence="1 2">DSM 20427</strain>
    </source>
</reference>
<organism evidence="1 2">
    <name type="scientific">Microbacterium lacticum</name>
    <dbReference type="NCBI Taxonomy" id="33885"/>
    <lineage>
        <taxon>Bacteria</taxon>
        <taxon>Bacillati</taxon>
        <taxon>Actinomycetota</taxon>
        <taxon>Actinomycetes</taxon>
        <taxon>Micrococcales</taxon>
        <taxon>Microbacteriaceae</taxon>
        <taxon>Microbacterium</taxon>
    </lineage>
</organism>
<evidence type="ECO:0000313" key="2">
    <source>
        <dbReference type="Proteomes" id="UP000319804"/>
    </source>
</evidence>
<keyword evidence="2" id="KW-1185">Reference proteome</keyword>
<dbReference type="PANTHER" id="PTHR43179:SF11">
    <property type="entry name" value="GLYCOSYL TRANSFERASE"/>
    <property type="match status" value="1"/>
</dbReference>
<dbReference type="SUPFAM" id="SSF53448">
    <property type="entry name" value="Nucleotide-diphospho-sugar transferases"/>
    <property type="match status" value="1"/>
</dbReference>
<sequence length="271" mass="30149">MQALAAEHGWLLVEPEENLGFGGGANAGAQRAIDAGARDLLLLNPDATLGEGCVPLLRAADPMHDAVCAPQIVTSGGAVWFDGADLYLDDGITRGRAKRRQYPASERWEWLTGACLWVPVEIWTATGGFDPEYFLYWEDVDFSRRVVEAGGMLRVVSAARAVHDEGGTQGRAADDRTKSEMYYYFNIRNRMLFATQHLGQSGVRRWARTAGASAREILLRGGRRQFLFSLAPWRGGFRGLRDARRIARRNRIEPRAYDVRAAEGEVAHDQR</sequence>
<dbReference type="Proteomes" id="UP000319804">
    <property type="component" value="Unassembled WGS sequence"/>
</dbReference>
<name>A0A543KSL9_9MICO</name>
<dbReference type="PANTHER" id="PTHR43179">
    <property type="entry name" value="RHAMNOSYLTRANSFERASE WBBL"/>
    <property type="match status" value="1"/>
</dbReference>
<keyword evidence="1" id="KW-0808">Transferase</keyword>
<dbReference type="EMBL" id="VFPS01000003">
    <property type="protein sequence ID" value="TQM98074.1"/>
    <property type="molecule type" value="Genomic_DNA"/>
</dbReference>
<evidence type="ECO:0000313" key="1">
    <source>
        <dbReference type="EMBL" id="TQM98074.1"/>
    </source>
</evidence>
<proteinExistence type="predicted"/>
<dbReference type="GO" id="GO:0016740">
    <property type="term" value="F:transferase activity"/>
    <property type="evidence" value="ECO:0007669"/>
    <property type="project" value="UniProtKB-KW"/>
</dbReference>
<dbReference type="InterPro" id="IPR029044">
    <property type="entry name" value="Nucleotide-diphossugar_trans"/>
</dbReference>
<gene>
    <name evidence="1" type="ORF">FHX68_2098</name>
</gene>
<dbReference type="AlphaFoldDB" id="A0A543KSL9"/>
<accession>A0A543KSL9</accession>
<protein>
    <submittedName>
        <fullName evidence="1">GT2 family glycosyltransferase</fullName>
    </submittedName>
</protein>
<comment type="caution">
    <text evidence="1">The sequence shown here is derived from an EMBL/GenBank/DDBJ whole genome shotgun (WGS) entry which is preliminary data.</text>
</comment>
<dbReference type="Gene3D" id="3.90.550.10">
    <property type="entry name" value="Spore Coat Polysaccharide Biosynthesis Protein SpsA, Chain A"/>
    <property type="match status" value="1"/>
</dbReference>